<keyword evidence="1" id="KW-0472">Membrane</keyword>
<gene>
    <name evidence="2" type="ORF">BN2156_03041</name>
</gene>
<keyword evidence="3" id="KW-1185">Reference proteome</keyword>
<evidence type="ECO:0000313" key="3">
    <source>
        <dbReference type="Proteomes" id="UP000199147"/>
    </source>
</evidence>
<keyword evidence="1" id="KW-0812">Transmembrane</keyword>
<evidence type="ECO:0000313" key="2">
    <source>
        <dbReference type="EMBL" id="CRZ16177.1"/>
    </source>
</evidence>
<keyword evidence="1" id="KW-1133">Transmembrane helix</keyword>
<organism evidence="2 3">
    <name type="scientific">Mycolicibacterium neworleansense</name>
    <dbReference type="NCBI Taxonomy" id="146018"/>
    <lineage>
        <taxon>Bacteria</taxon>
        <taxon>Bacillati</taxon>
        <taxon>Actinomycetota</taxon>
        <taxon>Actinomycetes</taxon>
        <taxon>Mycobacteriales</taxon>
        <taxon>Mycobacteriaceae</taxon>
        <taxon>Mycolicibacterium</taxon>
    </lineage>
</organism>
<dbReference type="Proteomes" id="UP000199147">
    <property type="component" value="Unassembled WGS sequence"/>
</dbReference>
<feature type="transmembrane region" description="Helical" evidence="1">
    <location>
        <begin position="17"/>
        <end position="43"/>
    </location>
</feature>
<protein>
    <submittedName>
        <fullName evidence="2">Uncharacterized protein</fullName>
    </submittedName>
</protein>
<dbReference type="EMBL" id="CWKH01000001">
    <property type="protein sequence ID" value="CRZ16177.1"/>
    <property type="molecule type" value="Genomic_DNA"/>
</dbReference>
<dbReference type="AlphaFoldDB" id="A0A0H5RRQ2"/>
<evidence type="ECO:0000256" key="1">
    <source>
        <dbReference type="SAM" id="Phobius"/>
    </source>
</evidence>
<sequence length="122" mass="12726">MAPTVAVLVIADLPSTYLLVVLAISLIFGPASSALLAVALLFLAMPHSWAHPTASGGAHQGVCRSCTVGESSPGQTARHLLTDGHGQANLLGSMCEGLRDASQRRVTRFMRRSCGGRGMLVE</sequence>
<proteinExistence type="predicted"/>
<reference evidence="3" key="1">
    <citation type="submission" date="2015-07" db="EMBL/GenBank/DDBJ databases">
        <authorList>
            <person name="Urmite Genomes"/>
        </authorList>
    </citation>
    <scope>NUCLEOTIDE SEQUENCE [LARGE SCALE GENOMIC DNA]</scope>
    <source>
        <strain evidence="3">type strain: ATCC 49404</strain>
    </source>
</reference>
<accession>A0A0H5RRQ2</accession>
<name>A0A0H5RRQ2_9MYCO</name>
<dbReference type="STRING" id="146018.BN2156_03041"/>